<feature type="non-terminal residue" evidence="1">
    <location>
        <position position="34"/>
    </location>
</feature>
<dbReference type="Gene3D" id="3.40.1180.10">
    <property type="entry name" value="Decaprenyl diphosphate synthase-like"/>
    <property type="match status" value="1"/>
</dbReference>
<gene>
    <name evidence="1" type="ORF">METZ01_LOCUS319824</name>
</gene>
<name>A0A382P262_9ZZZZ</name>
<sequence>MNQVNIDKDNLPCHIAIIMDGNGRWANVRGLPRI</sequence>
<dbReference type="SUPFAM" id="SSF64005">
    <property type="entry name" value="Undecaprenyl diphosphate synthase"/>
    <property type="match status" value="1"/>
</dbReference>
<organism evidence="1">
    <name type="scientific">marine metagenome</name>
    <dbReference type="NCBI Taxonomy" id="408172"/>
    <lineage>
        <taxon>unclassified sequences</taxon>
        <taxon>metagenomes</taxon>
        <taxon>ecological metagenomes</taxon>
    </lineage>
</organism>
<evidence type="ECO:0008006" key="2">
    <source>
        <dbReference type="Google" id="ProtNLM"/>
    </source>
</evidence>
<dbReference type="AlphaFoldDB" id="A0A382P262"/>
<dbReference type="GO" id="GO:0016765">
    <property type="term" value="F:transferase activity, transferring alkyl or aryl (other than methyl) groups"/>
    <property type="evidence" value="ECO:0007669"/>
    <property type="project" value="InterPro"/>
</dbReference>
<dbReference type="InterPro" id="IPR036424">
    <property type="entry name" value="UPP_synth-like_sf"/>
</dbReference>
<dbReference type="EMBL" id="UINC01104080">
    <property type="protein sequence ID" value="SVC66970.1"/>
    <property type="molecule type" value="Genomic_DNA"/>
</dbReference>
<reference evidence="1" key="1">
    <citation type="submission" date="2018-05" db="EMBL/GenBank/DDBJ databases">
        <authorList>
            <person name="Lanie J.A."/>
            <person name="Ng W.-L."/>
            <person name="Kazmierczak K.M."/>
            <person name="Andrzejewski T.M."/>
            <person name="Davidsen T.M."/>
            <person name="Wayne K.J."/>
            <person name="Tettelin H."/>
            <person name="Glass J.I."/>
            <person name="Rusch D."/>
            <person name="Podicherti R."/>
            <person name="Tsui H.-C.T."/>
            <person name="Winkler M.E."/>
        </authorList>
    </citation>
    <scope>NUCLEOTIDE SEQUENCE</scope>
</reference>
<accession>A0A382P262</accession>
<protein>
    <recommendedName>
        <fullName evidence="2">Isoprenyl transferase</fullName>
    </recommendedName>
</protein>
<proteinExistence type="predicted"/>
<evidence type="ECO:0000313" key="1">
    <source>
        <dbReference type="EMBL" id="SVC66970.1"/>
    </source>
</evidence>